<dbReference type="Proteomes" id="UP001596413">
    <property type="component" value="Unassembled WGS sequence"/>
</dbReference>
<dbReference type="PANTHER" id="PTHR30417">
    <property type="entry name" value="N-ACETYLMURAMOYL-L-ALANINE AMIDASE AMID"/>
    <property type="match status" value="1"/>
</dbReference>
<organism evidence="8 9">
    <name type="scientific">Streptomyces polyrhachis</name>
    <dbReference type="NCBI Taxonomy" id="1282885"/>
    <lineage>
        <taxon>Bacteria</taxon>
        <taxon>Bacillati</taxon>
        <taxon>Actinomycetota</taxon>
        <taxon>Actinomycetes</taxon>
        <taxon>Kitasatosporales</taxon>
        <taxon>Streptomycetaceae</taxon>
        <taxon>Streptomyces</taxon>
    </lineage>
</organism>
<gene>
    <name evidence="8" type="ORF">ACFQLX_06070</name>
</gene>
<reference evidence="9" key="1">
    <citation type="journal article" date="2019" name="Int. J. Syst. Evol. Microbiol.">
        <title>The Global Catalogue of Microorganisms (GCM) 10K type strain sequencing project: providing services to taxonomists for standard genome sequencing and annotation.</title>
        <authorList>
            <consortium name="The Broad Institute Genomics Platform"/>
            <consortium name="The Broad Institute Genome Sequencing Center for Infectious Disease"/>
            <person name="Wu L."/>
            <person name="Ma J."/>
        </authorList>
    </citation>
    <scope>NUCLEOTIDE SEQUENCE [LARGE SCALE GENOMIC DNA]</scope>
    <source>
        <strain evidence="9">CGMCC 1.13681</strain>
    </source>
</reference>
<feature type="compositionally biased region" description="Polar residues" evidence="5">
    <location>
        <begin position="292"/>
        <end position="302"/>
    </location>
</feature>
<dbReference type="SMART" id="SM00644">
    <property type="entry name" value="Ami_2"/>
    <property type="match status" value="1"/>
</dbReference>
<dbReference type="EC" id="3.5.1.28" evidence="2"/>
<dbReference type="Gene3D" id="3.40.80.10">
    <property type="entry name" value="Peptidoglycan recognition protein-like"/>
    <property type="match status" value="1"/>
</dbReference>
<keyword evidence="9" id="KW-1185">Reference proteome</keyword>
<feature type="chain" id="PRO_5045575183" description="N-acetylmuramoyl-L-alanine amidase" evidence="6">
    <location>
        <begin position="28"/>
        <end position="453"/>
    </location>
</feature>
<evidence type="ECO:0000256" key="6">
    <source>
        <dbReference type="SAM" id="SignalP"/>
    </source>
</evidence>
<keyword evidence="3 8" id="KW-0378">Hydrolase</keyword>
<dbReference type="EMBL" id="JBHSZO010000006">
    <property type="protein sequence ID" value="MFC7217739.1"/>
    <property type="molecule type" value="Genomic_DNA"/>
</dbReference>
<protein>
    <recommendedName>
        <fullName evidence="2">N-acetylmuramoyl-L-alanine amidase</fullName>
        <ecNumber evidence="2">3.5.1.28</ecNumber>
    </recommendedName>
</protein>
<comment type="caution">
    <text evidence="8">The sequence shown here is derived from an EMBL/GenBank/DDBJ whole genome shotgun (WGS) entry which is preliminary data.</text>
</comment>
<evidence type="ECO:0000256" key="1">
    <source>
        <dbReference type="ARBA" id="ARBA00001561"/>
    </source>
</evidence>
<keyword evidence="4" id="KW-0961">Cell wall biogenesis/degradation</keyword>
<comment type="catalytic activity">
    <reaction evidence="1">
        <text>Hydrolyzes the link between N-acetylmuramoyl residues and L-amino acid residues in certain cell-wall glycopeptides.</text>
        <dbReference type="EC" id="3.5.1.28"/>
    </reaction>
</comment>
<feature type="region of interest" description="Disordered" evidence="5">
    <location>
        <begin position="278"/>
        <end position="302"/>
    </location>
</feature>
<dbReference type="PANTHER" id="PTHR30417:SF1">
    <property type="entry name" value="N-ACETYLMURAMOYL-L-ALANINE AMIDASE AMID"/>
    <property type="match status" value="1"/>
</dbReference>
<dbReference type="SUPFAM" id="SSF55846">
    <property type="entry name" value="N-acetylmuramoyl-L-alanine amidase-like"/>
    <property type="match status" value="1"/>
</dbReference>
<evidence type="ECO:0000313" key="9">
    <source>
        <dbReference type="Proteomes" id="UP001596413"/>
    </source>
</evidence>
<evidence type="ECO:0000256" key="5">
    <source>
        <dbReference type="SAM" id="MobiDB-lite"/>
    </source>
</evidence>
<dbReference type="InterPro" id="IPR051206">
    <property type="entry name" value="NAMLAA_amidase_2"/>
</dbReference>
<keyword evidence="6" id="KW-0732">Signal</keyword>
<feature type="domain" description="N-acetylmuramoyl-L-alanine amidase" evidence="7">
    <location>
        <begin position="73"/>
        <end position="210"/>
    </location>
</feature>
<feature type="signal peptide" evidence="6">
    <location>
        <begin position="1"/>
        <end position="27"/>
    </location>
</feature>
<sequence>MRRFVPTLAAAALALPALLSQAPRALADPLANPPAGSPAASTAQCPPELDCEWLPAPFREFTGDDGAPDYGNHDPADRPADQPVRYLVIHDTEAPYGGSVQAVQNPRSVSWQYTIRSRDGHVAQHVPLSAVAWHAGNWHVNSQSVGIEHEARLAEPDAWFTEEMYRSSARLVRWLADRYGIPLDRRHIIGHDNVPASTPAGIRGMHTDPGPYWDWAHYFELLGAPFTATGPADSGIVTILPDYDRHRPRYTSCTAARRVCPPHGSGAVRLHTAPSHSAPLVSDTGLHGGDGRSSTGVNDTGARASTGQQFAVAGREGAWTAIWYLGAKAWFHSPAARPVAVPAAGRTVTPRPGAGPVRVYGRVLPEARAYPRGVKPVEPTPLPYVLEPGQRYVLGDTLRAEHFHATEFAGPLQRTVVRGRTAYHLIQFGHRLAYVNAADVRVSPAGKAPRGGA</sequence>
<evidence type="ECO:0000256" key="2">
    <source>
        <dbReference type="ARBA" id="ARBA00011901"/>
    </source>
</evidence>
<dbReference type="GO" id="GO:0008745">
    <property type="term" value="F:N-acetylmuramoyl-L-alanine amidase activity"/>
    <property type="evidence" value="ECO:0007669"/>
    <property type="project" value="UniProtKB-EC"/>
</dbReference>
<accession>A0ABW2GFE4</accession>
<evidence type="ECO:0000313" key="8">
    <source>
        <dbReference type="EMBL" id="MFC7217739.1"/>
    </source>
</evidence>
<dbReference type="CDD" id="cd06583">
    <property type="entry name" value="PGRP"/>
    <property type="match status" value="1"/>
</dbReference>
<evidence type="ECO:0000256" key="4">
    <source>
        <dbReference type="ARBA" id="ARBA00023316"/>
    </source>
</evidence>
<dbReference type="InterPro" id="IPR036505">
    <property type="entry name" value="Amidase/PGRP_sf"/>
</dbReference>
<dbReference type="Pfam" id="PF01510">
    <property type="entry name" value="Amidase_2"/>
    <property type="match status" value="1"/>
</dbReference>
<evidence type="ECO:0000256" key="3">
    <source>
        <dbReference type="ARBA" id="ARBA00022801"/>
    </source>
</evidence>
<name>A0ABW2GFE4_9ACTN</name>
<dbReference type="InterPro" id="IPR002502">
    <property type="entry name" value="Amidase_domain"/>
</dbReference>
<dbReference type="RefSeq" id="WP_386412821.1">
    <property type="nucleotide sequence ID" value="NZ_JBHSZO010000006.1"/>
</dbReference>
<proteinExistence type="predicted"/>
<evidence type="ECO:0000259" key="7">
    <source>
        <dbReference type="SMART" id="SM00644"/>
    </source>
</evidence>